<comment type="caution">
    <text evidence="1">The sequence shown here is derived from an EMBL/GenBank/DDBJ whole genome shotgun (WGS) entry which is preliminary data.</text>
</comment>
<dbReference type="NCBIfam" id="TIGR01760">
    <property type="entry name" value="tape_meas_TP901"/>
    <property type="match status" value="1"/>
</dbReference>
<feature type="non-terminal residue" evidence="1">
    <location>
        <position position="1"/>
    </location>
</feature>
<reference evidence="1" key="1">
    <citation type="journal article" date="2014" name="Front. Microbiol.">
        <title>High frequency of phylogenetically diverse reductive dehalogenase-homologous genes in deep subseafloor sedimentary metagenomes.</title>
        <authorList>
            <person name="Kawai M."/>
            <person name="Futagami T."/>
            <person name="Toyoda A."/>
            <person name="Takaki Y."/>
            <person name="Nishi S."/>
            <person name="Hori S."/>
            <person name="Arai W."/>
            <person name="Tsubouchi T."/>
            <person name="Morono Y."/>
            <person name="Uchiyama I."/>
            <person name="Ito T."/>
            <person name="Fujiyama A."/>
            <person name="Inagaki F."/>
            <person name="Takami H."/>
        </authorList>
    </citation>
    <scope>NUCLEOTIDE SEQUENCE</scope>
    <source>
        <strain evidence="1">Expedition CK06-06</strain>
    </source>
</reference>
<sequence>SGIEFEEIAAAVAALTKGGLSAERSTTALRAALTAILQSSKKMQVAAKAAGFEIGMEALKGKGLTGVLKALTELEEKDSEATLKLFENKRALVGMLSLGSDGAREFTDAMDGMENKLGATNTAFGKMNESADRQFKMFKAKLNLTMIELGTAILPTVTSSMKALSPALEDIAGTIKDNEDTWVALAEGLGIVATAATATFSALGQVGGALGGLVGKGVGAVIERRGAGLFRETKGIGERVGGAITAEQVA</sequence>
<dbReference type="EMBL" id="BARU01012097">
    <property type="protein sequence ID" value="GAH37005.1"/>
    <property type="molecule type" value="Genomic_DNA"/>
</dbReference>
<protein>
    <recommendedName>
        <fullName evidence="2">Phage tail tape measure protein domain-containing protein</fullName>
    </recommendedName>
</protein>
<proteinExistence type="predicted"/>
<gene>
    <name evidence="1" type="ORF">S03H2_22458</name>
</gene>
<dbReference type="AlphaFoldDB" id="X1FWT8"/>
<evidence type="ECO:0008006" key="2">
    <source>
        <dbReference type="Google" id="ProtNLM"/>
    </source>
</evidence>
<accession>X1FWT8</accession>
<organism evidence="1">
    <name type="scientific">marine sediment metagenome</name>
    <dbReference type="NCBI Taxonomy" id="412755"/>
    <lineage>
        <taxon>unclassified sequences</taxon>
        <taxon>metagenomes</taxon>
        <taxon>ecological metagenomes</taxon>
    </lineage>
</organism>
<dbReference type="InterPro" id="IPR010090">
    <property type="entry name" value="Phage_tape_meas"/>
</dbReference>
<name>X1FWT8_9ZZZZ</name>
<evidence type="ECO:0000313" key="1">
    <source>
        <dbReference type="EMBL" id="GAH37005.1"/>
    </source>
</evidence>
<feature type="non-terminal residue" evidence="1">
    <location>
        <position position="250"/>
    </location>
</feature>